<sequence length="383" mass="42695">MSDQESFWWMLMPDSTTADTARAPTLQHSTDTDVPLLNPGIAKLFAAVFDDGVPPGVTAVVESAAWQMCPVPNAYDLRAALVASGASEQLGKRAKRRLDRQLPTRLLHAQPVVGAPSDTSLSLSALIDAAGAHEALVLHPTGGPVAFLREQWPALRQLARQRESKRSRQAELKSALEAIAARDRDAIETRQFVIPTATWPLDDHATANRVLCVRLAQPGNTITGADLLERLAARDDYATVAFNSRDDYQRERDLPMVIWGPAVARTLLAGQSALDLEAQCPGVWLEKLYDYDRYLLPKRLQRVRMQDRELARRCLDLMDAHQDAFAAGLAASPNRYFELGQMLSPAGNLFLRRIDMTLDQAWWAHLCRRAERITRTRFLVGVW</sequence>
<dbReference type="EMBL" id="CP027860">
    <property type="protein sequence ID" value="AVP95850.1"/>
    <property type="molecule type" value="Genomic_DNA"/>
</dbReference>
<keyword evidence="2" id="KW-1185">Reference proteome</keyword>
<reference evidence="1 2" key="2">
    <citation type="submission" date="2018-03" db="EMBL/GenBank/DDBJ databases">
        <authorList>
            <person name="Keele B.F."/>
        </authorList>
    </citation>
    <scope>NUCLEOTIDE SEQUENCE [LARGE SCALE GENOMIC DNA]</scope>
    <source>
        <strain evidence="1 2">D13</strain>
    </source>
</reference>
<dbReference type="KEGG" id="xba:C7S18_00945"/>
<dbReference type="RefSeq" id="WP_106889779.1">
    <property type="nucleotide sequence ID" value="NZ_CP027860.1"/>
</dbReference>
<evidence type="ECO:0000313" key="1">
    <source>
        <dbReference type="EMBL" id="AVP95850.1"/>
    </source>
</evidence>
<evidence type="ECO:0000313" key="2">
    <source>
        <dbReference type="Proteomes" id="UP000241074"/>
    </source>
</evidence>
<proteinExistence type="predicted"/>
<gene>
    <name evidence="1" type="ORF">C7S18_00945</name>
</gene>
<organism evidence="1 2">
    <name type="scientific">Ahniella affigens</name>
    <dbReference type="NCBI Taxonomy" id="2021234"/>
    <lineage>
        <taxon>Bacteria</taxon>
        <taxon>Pseudomonadati</taxon>
        <taxon>Pseudomonadota</taxon>
        <taxon>Gammaproteobacteria</taxon>
        <taxon>Lysobacterales</taxon>
        <taxon>Rhodanobacteraceae</taxon>
        <taxon>Ahniella</taxon>
    </lineage>
</organism>
<reference evidence="1 2" key="1">
    <citation type="submission" date="2018-03" db="EMBL/GenBank/DDBJ databases">
        <title>Ahniella affigens gen. nov., sp. nov., a gammaproteobacterium isolated from sandy soil near a stream.</title>
        <authorList>
            <person name="Ko Y."/>
            <person name="Kim J.-H."/>
        </authorList>
    </citation>
    <scope>NUCLEOTIDE SEQUENCE [LARGE SCALE GENOMIC DNA]</scope>
    <source>
        <strain evidence="1 2">D13</strain>
    </source>
</reference>
<accession>A0A2P1PLX6</accession>
<protein>
    <submittedName>
        <fullName evidence="1">Uncharacterized protein</fullName>
    </submittedName>
</protein>
<name>A0A2P1PLX6_9GAMM</name>
<dbReference type="AlphaFoldDB" id="A0A2P1PLX6"/>
<dbReference type="Proteomes" id="UP000241074">
    <property type="component" value="Chromosome"/>
</dbReference>